<organism evidence="3 4">
    <name type="scientific">Tilletiopsis washingtonensis</name>
    <dbReference type="NCBI Taxonomy" id="58919"/>
    <lineage>
        <taxon>Eukaryota</taxon>
        <taxon>Fungi</taxon>
        <taxon>Dikarya</taxon>
        <taxon>Basidiomycota</taxon>
        <taxon>Ustilaginomycotina</taxon>
        <taxon>Exobasidiomycetes</taxon>
        <taxon>Entylomatales</taxon>
        <taxon>Entylomatales incertae sedis</taxon>
        <taxon>Tilletiopsis</taxon>
    </lineage>
</organism>
<dbReference type="InterPro" id="IPR037516">
    <property type="entry name" value="Tripartite_DENN"/>
</dbReference>
<keyword evidence="4" id="KW-1185">Reference proteome</keyword>
<dbReference type="PANTHER" id="PTHR28245">
    <property type="entry name" value="ARF3-INTERACTING PROTEIN 1"/>
    <property type="match status" value="1"/>
</dbReference>
<dbReference type="GeneID" id="37268614"/>
<gene>
    <name evidence="3" type="ORF">FA09DRAFT_322884</name>
</gene>
<feature type="region of interest" description="Disordered" evidence="1">
    <location>
        <begin position="264"/>
        <end position="359"/>
    </location>
</feature>
<feature type="compositionally biased region" description="Low complexity" evidence="1">
    <location>
        <begin position="1"/>
        <end position="15"/>
    </location>
</feature>
<feature type="region of interest" description="Disordered" evidence="1">
    <location>
        <begin position="364"/>
        <end position="383"/>
    </location>
</feature>
<protein>
    <submittedName>
        <fullName evidence="3">Spindle pole body interacting protein</fullName>
    </submittedName>
</protein>
<dbReference type="InterPro" id="IPR012860">
    <property type="entry name" value="Afi1_N"/>
</dbReference>
<dbReference type="PROSITE" id="PS50211">
    <property type="entry name" value="DENN"/>
    <property type="match status" value="1"/>
</dbReference>
<dbReference type="Pfam" id="PF08616">
    <property type="entry name" value="SPA"/>
    <property type="match status" value="1"/>
</dbReference>
<dbReference type="STRING" id="58919.A0A316Z4P8"/>
<accession>A0A316Z4P8</accession>
<dbReference type="InterPro" id="IPR052809">
    <property type="entry name" value="Actin_polarity_regulatory"/>
</dbReference>
<evidence type="ECO:0000313" key="3">
    <source>
        <dbReference type="EMBL" id="PWN95143.1"/>
    </source>
</evidence>
<dbReference type="OrthoDB" id="66409at2759"/>
<feature type="compositionally biased region" description="Low complexity" evidence="1">
    <location>
        <begin position="44"/>
        <end position="56"/>
    </location>
</feature>
<dbReference type="PANTHER" id="PTHR28245:SF1">
    <property type="entry name" value="ARF3-INTERACTING PROTEIN 1"/>
    <property type="match status" value="1"/>
</dbReference>
<feature type="region of interest" description="Disordered" evidence="1">
    <location>
        <begin position="557"/>
        <end position="578"/>
    </location>
</feature>
<proteinExistence type="predicted"/>
<dbReference type="Proteomes" id="UP000245946">
    <property type="component" value="Unassembled WGS sequence"/>
</dbReference>
<evidence type="ECO:0000259" key="2">
    <source>
        <dbReference type="PROSITE" id="PS50211"/>
    </source>
</evidence>
<feature type="compositionally biased region" description="Basic and acidic residues" evidence="1">
    <location>
        <begin position="264"/>
        <end position="280"/>
    </location>
</feature>
<name>A0A316Z4P8_9BASI</name>
<dbReference type="RefSeq" id="XP_025595422.1">
    <property type="nucleotide sequence ID" value="XM_025741070.1"/>
</dbReference>
<dbReference type="GO" id="GO:0051666">
    <property type="term" value="P:actin cortical patch localization"/>
    <property type="evidence" value="ECO:0007669"/>
    <property type="project" value="TreeGrafter"/>
</dbReference>
<feature type="domain" description="UDENN" evidence="2">
    <location>
        <begin position="89"/>
        <end position="729"/>
    </location>
</feature>
<feature type="compositionally biased region" description="Low complexity" evidence="1">
    <location>
        <begin position="64"/>
        <end position="80"/>
    </location>
</feature>
<evidence type="ECO:0000313" key="4">
    <source>
        <dbReference type="Proteomes" id="UP000245946"/>
    </source>
</evidence>
<evidence type="ECO:0000256" key="1">
    <source>
        <dbReference type="SAM" id="MobiDB-lite"/>
    </source>
</evidence>
<sequence length="928" mass="98597">MSLPSSSRLSASPPRGGVAASLPVVSPLSHAAASGAGTDFSPPARSQSRSGGAPRRSSSEERPAAAAAATASAPSSSSPHYAHPPAHCAFVLVAEFDIDKGSTLSHQYPAPIGQDEYMLAELMLPDGAHARAEDWTTFFLKHPPTARVAEAQEEVAAQSEGGEAGGSAPSITHVLNLVRTKHDNSVRRGALVKAMAIGTTHPFIHVFKPVLLLALDDFFTTGGTAPLQRLYEALNSMDLSGMPQLSRDEKFILRASEQRDLFRERFGSGGLERQRSRNGSDDISASMHKSLRPRPSSNSIAVSLGDDPPERMGASSSASHNDERASSPPPASMPQPLRRPSGASMRASSPALSERRPPLLATALGVDGTRQRRPSAGASSLLSGVGVQQGGMQDTHWYETSVVYQGKMVRLRIPVATFAEEVGEYSLVALHSSFGNSTPVGPQHAHLHSNGALTPSLILLFNAIMTSKRVIFLGHGQPAHTVASHVLAACALASGGGAVFRGLIRRAFPYCNLGMMDELERTPGYIAGVTNPRFEELHAWDVLFNIETGKVSVAKDIEAPPPLRPNTRPSAASRHGTFSSGSIASMSGSAGIGHEAAETGEFGTLGGAAPSIKSGRERTGGNAQVIEARQDALDVLFIEDVLGAVQARYGERYLLARWVDYAQGFARTAARHEEHFYGHTTLAAPSQPFLNGQLGSGVVFGDRETELRETQANAHRAEGWLATESYRLYRDDEAQRERQRAAGGQTYDLQHQVNRLKRARQINTAEAELLFSTLASSIRSAEQMTELLALHPAHSGGLSSLSVGLLHPSSTVRHATLELLLQLSSFALGQKFIQQLNVFHRLTFARLLSERGDAAILCAPPTAGISHAPPQFARRPSGGTMRDGLPSSAGSLPFLANSSASHAYLAQPSSAIDSRAPSPSALSYTAAT</sequence>
<dbReference type="Pfam" id="PF07792">
    <property type="entry name" value="Afi1"/>
    <property type="match status" value="1"/>
</dbReference>
<dbReference type="GO" id="GO:0005886">
    <property type="term" value="C:plasma membrane"/>
    <property type="evidence" value="ECO:0007669"/>
    <property type="project" value="TreeGrafter"/>
</dbReference>
<feature type="region of interest" description="Disordered" evidence="1">
    <location>
        <begin position="1"/>
        <end position="80"/>
    </location>
</feature>
<dbReference type="AlphaFoldDB" id="A0A316Z4P8"/>
<dbReference type="EMBL" id="KZ819306">
    <property type="protein sequence ID" value="PWN95143.1"/>
    <property type="molecule type" value="Genomic_DNA"/>
</dbReference>
<reference evidence="3 4" key="1">
    <citation type="journal article" date="2018" name="Mol. Biol. Evol.">
        <title>Broad Genomic Sampling Reveals a Smut Pathogenic Ancestry of the Fungal Clade Ustilaginomycotina.</title>
        <authorList>
            <person name="Kijpornyongpan T."/>
            <person name="Mondo S.J."/>
            <person name="Barry K."/>
            <person name="Sandor L."/>
            <person name="Lee J."/>
            <person name="Lipzen A."/>
            <person name="Pangilinan J."/>
            <person name="LaButti K."/>
            <person name="Hainaut M."/>
            <person name="Henrissat B."/>
            <person name="Grigoriev I.V."/>
            <person name="Spatafora J.W."/>
            <person name="Aime M.C."/>
        </authorList>
    </citation>
    <scope>NUCLEOTIDE SEQUENCE [LARGE SCALE GENOMIC DNA]</scope>
    <source>
        <strain evidence="3 4">MCA 4186</strain>
    </source>
</reference>